<dbReference type="GO" id="GO:0004497">
    <property type="term" value="F:monooxygenase activity"/>
    <property type="evidence" value="ECO:0007669"/>
    <property type="project" value="InterPro"/>
</dbReference>
<name>A0A843V6A1_COLES</name>
<dbReference type="OrthoDB" id="1470350at2759"/>
<gene>
    <name evidence="1" type="ORF">Taro_021741</name>
</gene>
<dbReference type="InterPro" id="IPR001128">
    <property type="entry name" value="Cyt_P450"/>
</dbReference>
<reference evidence="1" key="1">
    <citation type="submission" date="2017-07" db="EMBL/GenBank/DDBJ databases">
        <title>Taro Niue Genome Assembly and Annotation.</title>
        <authorList>
            <person name="Atibalentja N."/>
            <person name="Keating K."/>
            <person name="Fields C.J."/>
        </authorList>
    </citation>
    <scope>NUCLEOTIDE SEQUENCE</scope>
    <source>
        <strain evidence="1">Niue_2</strain>
        <tissue evidence="1">Leaf</tissue>
    </source>
</reference>
<comment type="caution">
    <text evidence="1">The sequence shown here is derived from an EMBL/GenBank/DDBJ whole genome shotgun (WGS) entry which is preliminary data.</text>
</comment>
<dbReference type="InterPro" id="IPR036396">
    <property type="entry name" value="Cyt_P450_sf"/>
</dbReference>
<evidence type="ECO:0008006" key="3">
    <source>
        <dbReference type="Google" id="ProtNLM"/>
    </source>
</evidence>
<dbReference type="EMBL" id="NMUH01001123">
    <property type="protein sequence ID" value="MQL89164.1"/>
    <property type="molecule type" value="Genomic_DNA"/>
</dbReference>
<dbReference type="Gene3D" id="1.10.630.10">
    <property type="entry name" value="Cytochrome P450"/>
    <property type="match status" value="1"/>
</dbReference>
<sequence length="229" mass="26567">MTSHSLITLLQVQKKRESLEIHLNCKLVERSNAVSLKVVNHIMDRVDSVMARGLVDCREMSQHMAFYLIGVTLFGDSFLAWSNASVYEEILMLITKDASFWASYNVPPIWRKGFWRYRQLCSRLKWLTRDILQQCVKDYKFLKQKSPNSRFIWEEAAVNGSFIIDDILAEGMLLEEIAEYLISKDEPCGNIMCMLFHGCLTTAELIGSILTRLATNPEIQEKYKIFKRI</sequence>
<evidence type="ECO:0000313" key="1">
    <source>
        <dbReference type="EMBL" id="MQL89164.1"/>
    </source>
</evidence>
<proteinExistence type="predicted"/>
<dbReference type="GO" id="GO:0020037">
    <property type="term" value="F:heme binding"/>
    <property type="evidence" value="ECO:0007669"/>
    <property type="project" value="InterPro"/>
</dbReference>
<organism evidence="1 2">
    <name type="scientific">Colocasia esculenta</name>
    <name type="common">Wild taro</name>
    <name type="synonym">Arum esculentum</name>
    <dbReference type="NCBI Taxonomy" id="4460"/>
    <lineage>
        <taxon>Eukaryota</taxon>
        <taxon>Viridiplantae</taxon>
        <taxon>Streptophyta</taxon>
        <taxon>Embryophyta</taxon>
        <taxon>Tracheophyta</taxon>
        <taxon>Spermatophyta</taxon>
        <taxon>Magnoliopsida</taxon>
        <taxon>Liliopsida</taxon>
        <taxon>Araceae</taxon>
        <taxon>Aroideae</taxon>
        <taxon>Colocasieae</taxon>
        <taxon>Colocasia</taxon>
    </lineage>
</organism>
<dbReference type="GO" id="GO:0005506">
    <property type="term" value="F:iron ion binding"/>
    <property type="evidence" value="ECO:0007669"/>
    <property type="project" value="InterPro"/>
</dbReference>
<protein>
    <recommendedName>
        <fullName evidence="3">Cytochrome P450</fullName>
    </recommendedName>
</protein>
<dbReference type="GO" id="GO:0016705">
    <property type="term" value="F:oxidoreductase activity, acting on paired donors, with incorporation or reduction of molecular oxygen"/>
    <property type="evidence" value="ECO:0007669"/>
    <property type="project" value="InterPro"/>
</dbReference>
<accession>A0A843V6A1</accession>
<dbReference type="Pfam" id="PF00067">
    <property type="entry name" value="p450"/>
    <property type="match status" value="1"/>
</dbReference>
<dbReference type="Proteomes" id="UP000652761">
    <property type="component" value="Unassembled WGS sequence"/>
</dbReference>
<keyword evidence="2" id="KW-1185">Reference proteome</keyword>
<evidence type="ECO:0000313" key="2">
    <source>
        <dbReference type="Proteomes" id="UP000652761"/>
    </source>
</evidence>
<dbReference type="SUPFAM" id="SSF48264">
    <property type="entry name" value="Cytochrome P450"/>
    <property type="match status" value="1"/>
</dbReference>
<dbReference type="AlphaFoldDB" id="A0A843V6A1"/>